<dbReference type="KEGG" id="mala:NCTC10135_00414"/>
<dbReference type="AlphaFoldDB" id="A0A3B0P0J0"/>
<name>A0A3B0P0J0_9BACT</name>
<proteinExistence type="predicted"/>
<protein>
    <submittedName>
        <fullName evidence="2">Uncharacterized protein</fullName>
    </submittedName>
</protein>
<accession>A0A3B0P0J0</accession>
<evidence type="ECO:0000256" key="1">
    <source>
        <dbReference type="SAM" id="Coils"/>
    </source>
</evidence>
<evidence type="ECO:0000313" key="2">
    <source>
        <dbReference type="EMBL" id="SYV89910.1"/>
    </source>
</evidence>
<feature type="non-terminal residue" evidence="2">
    <location>
        <position position="241"/>
    </location>
</feature>
<dbReference type="Proteomes" id="UP000259864">
    <property type="component" value="Chromosome 1"/>
</dbReference>
<keyword evidence="1" id="KW-0175">Coiled coil</keyword>
<dbReference type="STRING" id="1188234.MALK_1300"/>
<gene>
    <name evidence="2" type="ORF">NCTC10135_00414</name>
</gene>
<dbReference type="EMBL" id="LS991949">
    <property type="protein sequence ID" value="SYV89910.1"/>
    <property type="molecule type" value="Genomic_DNA"/>
</dbReference>
<feature type="coiled-coil region" evidence="1">
    <location>
        <begin position="62"/>
        <end position="153"/>
    </location>
</feature>
<organism evidence="2 3">
    <name type="scientific">Metamycoplasma alkalescens</name>
    <dbReference type="NCBI Taxonomy" id="45363"/>
    <lineage>
        <taxon>Bacteria</taxon>
        <taxon>Bacillati</taxon>
        <taxon>Mycoplasmatota</taxon>
        <taxon>Mycoplasmoidales</taxon>
        <taxon>Metamycoplasmataceae</taxon>
        <taxon>Metamycoplasma</taxon>
    </lineage>
</organism>
<reference evidence="3" key="1">
    <citation type="submission" date="2018-06" db="EMBL/GenBank/DDBJ databases">
        <authorList>
            <consortium name="Pathogen Informatics"/>
        </authorList>
    </citation>
    <scope>NUCLEOTIDE SEQUENCE [LARGE SCALE GENOMIC DNA]</scope>
    <source>
        <strain evidence="3">NCTC10135</strain>
    </source>
</reference>
<sequence>MAFEKHEKFKNEYAKVNIDVFKLKKEKMAIEKELAASGIIIEDINKKMSNYSILYKKNQNHISKIASQLEATNKELNDAIDEKIDELNKLLKEKELELVASREAHFRALVKKEEFEVRLMKANAQLVEKNKEIARLNDLIKDLEEKINRNKSNNIDINTLITNKNLGGIINPTESIILDLLVKNNQKIERIKDFIQIEIINESQGKAKAKIKTNKDNYLRLSGEVEITFKSIRNEQIINIW</sequence>
<evidence type="ECO:0000313" key="3">
    <source>
        <dbReference type="Proteomes" id="UP000259864"/>
    </source>
</evidence>